<keyword evidence="1" id="KW-1133">Transmembrane helix</keyword>
<accession>A0A1M5E1Q8</accession>
<evidence type="ECO:0000313" key="2">
    <source>
        <dbReference type="EMBL" id="SHF73173.1"/>
    </source>
</evidence>
<proteinExistence type="predicted"/>
<keyword evidence="3" id="KW-1185">Reference proteome</keyword>
<organism evidence="2 3">
    <name type="scientific">Jatrophihabitans endophyticus</name>
    <dbReference type="NCBI Taxonomy" id="1206085"/>
    <lineage>
        <taxon>Bacteria</taxon>
        <taxon>Bacillati</taxon>
        <taxon>Actinomycetota</taxon>
        <taxon>Actinomycetes</taxon>
        <taxon>Jatrophihabitantales</taxon>
        <taxon>Jatrophihabitantaceae</taxon>
        <taxon>Jatrophihabitans</taxon>
    </lineage>
</organism>
<evidence type="ECO:0000256" key="1">
    <source>
        <dbReference type="SAM" id="Phobius"/>
    </source>
</evidence>
<dbReference type="AlphaFoldDB" id="A0A1M5E1Q8"/>
<name>A0A1M5E1Q8_9ACTN</name>
<keyword evidence="1" id="KW-0812">Transmembrane</keyword>
<sequence length="148" mass="15496">MTSVRDEVAGIGSDLAPSQQEKDAVRGFVSDVTRDVKQLVQQEVALAKAEISAEAGKVGKGAGMLGGAAFAGIMAVVFLSTALWWALANVMDQSWAALIVAGLWLVIAAVLFVVGRGTLRSISLKPERTINSLKKIPGAVKPPARRNA</sequence>
<reference evidence="2 3" key="1">
    <citation type="submission" date="2016-11" db="EMBL/GenBank/DDBJ databases">
        <authorList>
            <person name="Jaros S."/>
            <person name="Januszkiewicz K."/>
            <person name="Wedrychowicz H."/>
        </authorList>
    </citation>
    <scope>NUCLEOTIDE SEQUENCE [LARGE SCALE GENOMIC DNA]</scope>
    <source>
        <strain evidence="2 3">DSM 45627</strain>
    </source>
</reference>
<dbReference type="RefSeq" id="WP_084180656.1">
    <property type="nucleotide sequence ID" value="NZ_FQVU01000001.1"/>
</dbReference>
<dbReference type="EMBL" id="FQVU01000001">
    <property type="protein sequence ID" value="SHF73173.1"/>
    <property type="molecule type" value="Genomic_DNA"/>
</dbReference>
<feature type="transmembrane region" description="Helical" evidence="1">
    <location>
        <begin position="93"/>
        <end position="115"/>
    </location>
</feature>
<feature type="transmembrane region" description="Helical" evidence="1">
    <location>
        <begin position="65"/>
        <end position="87"/>
    </location>
</feature>
<dbReference type="Proteomes" id="UP000186132">
    <property type="component" value="Unassembled WGS sequence"/>
</dbReference>
<dbReference type="Pfam" id="PF07332">
    <property type="entry name" value="Phage_holin_3_6"/>
    <property type="match status" value="1"/>
</dbReference>
<dbReference type="InterPro" id="IPR009937">
    <property type="entry name" value="Phage_holin_3_6"/>
</dbReference>
<protein>
    <submittedName>
        <fullName evidence="2">Putative Holin-X, holin superfamily III</fullName>
    </submittedName>
</protein>
<gene>
    <name evidence="2" type="ORF">SAMN05443575_0762</name>
</gene>
<evidence type="ECO:0000313" key="3">
    <source>
        <dbReference type="Proteomes" id="UP000186132"/>
    </source>
</evidence>
<dbReference type="STRING" id="1206085.SAMN05443575_0762"/>
<keyword evidence="1" id="KW-0472">Membrane</keyword>